<dbReference type="PANTHER" id="PTHR19441">
    <property type="entry name" value="WHEY ACDIC PROTEIN WAP"/>
    <property type="match status" value="1"/>
</dbReference>
<dbReference type="InterPro" id="IPR036645">
    <property type="entry name" value="Elafin-like_sf"/>
</dbReference>
<reference evidence="7" key="1">
    <citation type="submission" date="2022-11" db="UniProtKB">
        <authorList>
            <consortium name="WormBaseParasite"/>
        </authorList>
    </citation>
    <scope>IDENTIFICATION</scope>
</reference>
<feature type="domain" description="Thyroglobulin type-1" evidence="4">
    <location>
        <begin position="244"/>
        <end position="312"/>
    </location>
</feature>
<dbReference type="SUPFAM" id="SSF57610">
    <property type="entry name" value="Thyroglobulin type-1 domain"/>
    <property type="match status" value="1"/>
</dbReference>
<proteinExistence type="predicted"/>
<dbReference type="InterPro" id="IPR000716">
    <property type="entry name" value="Thyroglobulin_1"/>
</dbReference>
<feature type="domain" description="WAP" evidence="5">
    <location>
        <begin position="105"/>
        <end position="149"/>
    </location>
</feature>
<keyword evidence="6" id="KW-1185">Reference proteome</keyword>
<dbReference type="CDD" id="cd00199">
    <property type="entry name" value="WAP"/>
    <property type="match status" value="1"/>
</dbReference>
<accession>A0A914DWI9</accession>
<evidence type="ECO:0000313" key="6">
    <source>
        <dbReference type="Proteomes" id="UP000887540"/>
    </source>
</evidence>
<dbReference type="Gene3D" id="4.10.75.10">
    <property type="entry name" value="Elafin-like"/>
    <property type="match status" value="2"/>
</dbReference>
<evidence type="ECO:0000259" key="5">
    <source>
        <dbReference type="PROSITE" id="PS51390"/>
    </source>
</evidence>
<dbReference type="GO" id="GO:0019731">
    <property type="term" value="P:antibacterial humoral response"/>
    <property type="evidence" value="ECO:0007669"/>
    <property type="project" value="TreeGrafter"/>
</dbReference>
<dbReference type="InterPro" id="IPR050514">
    <property type="entry name" value="WAP_four-disulfide_core"/>
</dbReference>
<dbReference type="GO" id="GO:0005615">
    <property type="term" value="C:extracellular space"/>
    <property type="evidence" value="ECO:0007669"/>
    <property type="project" value="TreeGrafter"/>
</dbReference>
<dbReference type="PANTHER" id="PTHR19441:SF95">
    <property type="entry name" value="PERLWAPIN ISOFORM X1"/>
    <property type="match status" value="1"/>
</dbReference>
<dbReference type="Gene3D" id="4.10.800.10">
    <property type="entry name" value="Thyroglobulin type-1"/>
    <property type="match status" value="1"/>
</dbReference>
<dbReference type="InterPro" id="IPR008197">
    <property type="entry name" value="WAP_dom"/>
</dbReference>
<evidence type="ECO:0000259" key="4">
    <source>
        <dbReference type="PROSITE" id="PS51162"/>
    </source>
</evidence>
<dbReference type="PRINTS" id="PR00003">
    <property type="entry name" value="4DISULPHCORE"/>
</dbReference>
<evidence type="ECO:0000256" key="1">
    <source>
        <dbReference type="ARBA" id="ARBA00023157"/>
    </source>
</evidence>
<dbReference type="Pfam" id="PF00086">
    <property type="entry name" value="Thyroglobulin_1"/>
    <property type="match status" value="1"/>
</dbReference>
<dbReference type="Proteomes" id="UP000887540">
    <property type="component" value="Unplaced"/>
</dbReference>
<dbReference type="PROSITE" id="PS00484">
    <property type="entry name" value="THYROGLOBULIN_1_1"/>
    <property type="match status" value="1"/>
</dbReference>
<evidence type="ECO:0000256" key="2">
    <source>
        <dbReference type="PROSITE-ProRule" id="PRU00500"/>
    </source>
</evidence>
<dbReference type="Pfam" id="PF00095">
    <property type="entry name" value="WAP"/>
    <property type="match status" value="2"/>
</dbReference>
<dbReference type="GO" id="GO:0045087">
    <property type="term" value="P:innate immune response"/>
    <property type="evidence" value="ECO:0007669"/>
    <property type="project" value="TreeGrafter"/>
</dbReference>
<feature type="domain" description="WAP" evidence="5">
    <location>
        <begin position="195"/>
        <end position="242"/>
    </location>
</feature>
<protein>
    <submittedName>
        <fullName evidence="7">Uncharacterized protein</fullName>
    </submittedName>
</protein>
<sequence length="353" mass="37827">MPNPTVILPSILYVLLFAIFSEFNSTLAQIDIIQPTNSDRPCQRRPPGCNLNCPHGFAWGGLGICLCICQIDPCLNKVCSFGEVCIVSQGIAKCISQLVSLEEIHLSTVGECPRLVGGLCIERCHADSDCRGQMKCCSNGCGHECVLPVNVAPIKSSLPILPISGTNFAPEISSNSLRAGHPPNDPFAGIEPQELIDKVGKCPSKGSLKDRKCTVECNRDSDCDGVAKCCDTGCGRACSAPEKATTCVHLLSAVQRLPHKVLANGFVPVCTANGDFAPIQCDNTYCWCVLADDGMEIFGTKIPKDQQEDIRCTAPRHCRPQIDCPKSCPLGIKTDQQGCPVGNCDCKNVCDNV</sequence>
<feature type="signal peptide" evidence="3">
    <location>
        <begin position="1"/>
        <end position="28"/>
    </location>
</feature>
<name>A0A914DWI9_9BILA</name>
<keyword evidence="1" id="KW-1015">Disulfide bond</keyword>
<dbReference type="PROSITE" id="PS51162">
    <property type="entry name" value="THYROGLOBULIN_1_2"/>
    <property type="match status" value="1"/>
</dbReference>
<evidence type="ECO:0000313" key="7">
    <source>
        <dbReference type="WBParaSite" id="ACRNAN_scaffold453.g20301.t1"/>
    </source>
</evidence>
<evidence type="ECO:0000256" key="3">
    <source>
        <dbReference type="SAM" id="SignalP"/>
    </source>
</evidence>
<dbReference type="AlphaFoldDB" id="A0A914DWI9"/>
<dbReference type="Gene3D" id="2.10.22.10">
    <property type="entry name" value="Antistasin, domain 1"/>
    <property type="match status" value="1"/>
</dbReference>
<comment type="caution">
    <text evidence="2">Lacks conserved residue(s) required for the propagation of feature annotation.</text>
</comment>
<dbReference type="GO" id="GO:0004867">
    <property type="term" value="F:serine-type endopeptidase inhibitor activity"/>
    <property type="evidence" value="ECO:0007669"/>
    <property type="project" value="TreeGrafter"/>
</dbReference>
<dbReference type="SMART" id="SM00217">
    <property type="entry name" value="WAP"/>
    <property type="match status" value="2"/>
</dbReference>
<keyword evidence="3" id="KW-0732">Signal</keyword>
<dbReference type="PROSITE" id="PS51390">
    <property type="entry name" value="WAP"/>
    <property type="match status" value="2"/>
</dbReference>
<dbReference type="SMART" id="SM00211">
    <property type="entry name" value="TY"/>
    <property type="match status" value="1"/>
</dbReference>
<feature type="chain" id="PRO_5037712218" evidence="3">
    <location>
        <begin position="29"/>
        <end position="353"/>
    </location>
</feature>
<dbReference type="WBParaSite" id="ACRNAN_scaffold453.g20301.t1">
    <property type="protein sequence ID" value="ACRNAN_scaffold453.g20301.t1"/>
    <property type="gene ID" value="ACRNAN_scaffold453.g20301"/>
</dbReference>
<dbReference type="SUPFAM" id="SSF57256">
    <property type="entry name" value="Elafin-like"/>
    <property type="match status" value="2"/>
</dbReference>
<dbReference type="CDD" id="cd00191">
    <property type="entry name" value="TY"/>
    <property type="match status" value="1"/>
</dbReference>
<dbReference type="InterPro" id="IPR036857">
    <property type="entry name" value="Thyroglobulin_1_sf"/>
</dbReference>
<organism evidence="6 7">
    <name type="scientific">Acrobeloides nanus</name>
    <dbReference type="NCBI Taxonomy" id="290746"/>
    <lineage>
        <taxon>Eukaryota</taxon>
        <taxon>Metazoa</taxon>
        <taxon>Ecdysozoa</taxon>
        <taxon>Nematoda</taxon>
        <taxon>Chromadorea</taxon>
        <taxon>Rhabditida</taxon>
        <taxon>Tylenchina</taxon>
        <taxon>Cephalobomorpha</taxon>
        <taxon>Cephaloboidea</taxon>
        <taxon>Cephalobidae</taxon>
        <taxon>Acrobeloides</taxon>
    </lineage>
</organism>